<dbReference type="EMBL" id="WSRQ01000019">
    <property type="protein sequence ID" value="MVX64659.1"/>
    <property type="molecule type" value="Genomic_DNA"/>
</dbReference>
<reference evidence="3" key="1">
    <citation type="submission" date="2019-12" db="EMBL/GenBank/DDBJ databases">
        <title>Microbes associate with the intestines of laboratory mice.</title>
        <authorList>
            <person name="Navarre W."/>
            <person name="Wong E."/>
        </authorList>
    </citation>
    <scope>NUCLEOTIDE SEQUENCE</scope>
    <source>
        <strain evidence="3">NM79_F5</strain>
    </source>
</reference>
<dbReference type="InterPro" id="IPR050639">
    <property type="entry name" value="SSR_resolvase"/>
</dbReference>
<organism evidence="3 4">
    <name type="scientific">Clostridium chromiireducens</name>
    <dbReference type="NCBI Taxonomy" id="225345"/>
    <lineage>
        <taxon>Bacteria</taxon>
        <taxon>Bacillati</taxon>
        <taxon>Bacillota</taxon>
        <taxon>Clostridia</taxon>
        <taxon>Eubacteriales</taxon>
        <taxon>Clostridiaceae</taxon>
        <taxon>Clostridium</taxon>
    </lineage>
</organism>
<proteinExistence type="predicted"/>
<dbReference type="RefSeq" id="WP_160359541.1">
    <property type="nucleotide sequence ID" value="NZ_WSRQ01000019.1"/>
</dbReference>
<dbReference type="InterPro" id="IPR025827">
    <property type="entry name" value="Zn_ribbon_recom_dom"/>
</dbReference>
<dbReference type="InterPro" id="IPR038109">
    <property type="entry name" value="DNA_bind_recomb_sf"/>
</dbReference>
<dbReference type="GO" id="GO:0000150">
    <property type="term" value="F:DNA strand exchange activity"/>
    <property type="evidence" value="ECO:0007669"/>
    <property type="project" value="InterPro"/>
</dbReference>
<dbReference type="GO" id="GO:0003677">
    <property type="term" value="F:DNA binding"/>
    <property type="evidence" value="ECO:0007669"/>
    <property type="project" value="InterPro"/>
</dbReference>
<dbReference type="SUPFAM" id="SSF53041">
    <property type="entry name" value="Resolvase-like"/>
    <property type="match status" value="1"/>
</dbReference>
<dbReference type="Gene3D" id="3.40.50.1390">
    <property type="entry name" value="Resolvase, N-terminal catalytic domain"/>
    <property type="match status" value="1"/>
</dbReference>
<dbReference type="PROSITE" id="PS51736">
    <property type="entry name" value="RECOMBINASES_3"/>
    <property type="match status" value="1"/>
</dbReference>
<dbReference type="AlphaFoldDB" id="A0A964W2W6"/>
<name>A0A964W2W6_9CLOT</name>
<comment type="caution">
    <text evidence="3">The sequence shown here is derived from an EMBL/GenBank/DDBJ whole genome shotgun (WGS) entry which is preliminary data.</text>
</comment>
<dbReference type="InterPro" id="IPR011109">
    <property type="entry name" value="DNA_bind_recombinase_dom"/>
</dbReference>
<dbReference type="PANTHER" id="PTHR30461">
    <property type="entry name" value="DNA-INVERTASE FROM LAMBDOID PROPHAGE"/>
    <property type="match status" value="1"/>
</dbReference>
<evidence type="ECO:0000259" key="1">
    <source>
        <dbReference type="PROSITE" id="PS51736"/>
    </source>
</evidence>
<dbReference type="InterPro" id="IPR006119">
    <property type="entry name" value="Resolv_N"/>
</dbReference>
<dbReference type="Gene3D" id="3.90.1750.20">
    <property type="entry name" value="Putative Large Serine Recombinase, Chain B, Domain 2"/>
    <property type="match status" value="1"/>
</dbReference>
<sequence length="501" mass="57791">MIAIYARQSVDKKDSISIESQIDFCKKEIIENEEIKVYIDKGFSGKNTERPQFQSMLDDIKSGIISRVIVYKLDRVSRNLLDFSNIIETFKKYNIGFTSCNEKFDTTTAMGNAMLSITMVFAQLERETIQKRITDSYYSRGSKGFYMGGKIPFGFDKVEARIDGKKTSMFEVNSEQAPITEKMYELYANTNMSLGEISRYFNEKNILSAEGKAWDNGKISRMLRNPIYVNADADIYLYYKNKGCIISNEISDFIGTNGLYLYGKRDRNKNKYNNVENQTISLALHKGIVDSNTFLLCQYKLDNNKQIKNSGKGKHTWLSGIIKCGYCGYAVSAVTNYKGQKYFNCRGKTNLNICSGHSRTLYVEDIESMIEEEIFSKADELRNTKMKVAKENKETNEIKLKILDIDNKIENLFNALEEGNSLTIQYINERITKLQNTKNLLMEESKKIIIVNNAKKSTEEILKNIDNWNELDFDAKKQVSRLFINKILLKDDEIKIEWNEI</sequence>
<gene>
    <name evidence="3" type="ORF">GKZ28_13245</name>
</gene>
<feature type="domain" description="Recombinase" evidence="2">
    <location>
        <begin position="152"/>
        <end position="307"/>
    </location>
</feature>
<dbReference type="PANTHER" id="PTHR30461:SF23">
    <property type="entry name" value="DNA RECOMBINASE-RELATED"/>
    <property type="match status" value="1"/>
</dbReference>
<evidence type="ECO:0000313" key="4">
    <source>
        <dbReference type="Proteomes" id="UP000656077"/>
    </source>
</evidence>
<dbReference type="PROSITE" id="PS51737">
    <property type="entry name" value="RECOMBINASE_DNA_BIND"/>
    <property type="match status" value="1"/>
</dbReference>
<dbReference type="Pfam" id="PF00239">
    <property type="entry name" value="Resolvase"/>
    <property type="match status" value="1"/>
</dbReference>
<dbReference type="InterPro" id="IPR036162">
    <property type="entry name" value="Resolvase-like_N_sf"/>
</dbReference>
<evidence type="ECO:0000313" key="3">
    <source>
        <dbReference type="EMBL" id="MVX64659.1"/>
    </source>
</evidence>
<accession>A0A964W2W6</accession>
<dbReference type="Pfam" id="PF13408">
    <property type="entry name" value="Zn_ribbon_recom"/>
    <property type="match status" value="1"/>
</dbReference>
<dbReference type="CDD" id="cd03768">
    <property type="entry name" value="SR_ResInv"/>
    <property type="match status" value="1"/>
</dbReference>
<evidence type="ECO:0000259" key="2">
    <source>
        <dbReference type="PROSITE" id="PS51737"/>
    </source>
</evidence>
<dbReference type="Pfam" id="PF07508">
    <property type="entry name" value="Recombinase"/>
    <property type="match status" value="1"/>
</dbReference>
<dbReference type="Proteomes" id="UP000656077">
    <property type="component" value="Unassembled WGS sequence"/>
</dbReference>
<feature type="domain" description="Resolvase/invertase-type recombinase catalytic" evidence="1">
    <location>
        <begin position="1"/>
        <end position="144"/>
    </location>
</feature>
<dbReference type="SMART" id="SM00857">
    <property type="entry name" value="Resolvase"/>
    <property type="match status" value="1"/>
</dbReference>
<protein>
    <submittedName>
        <fullName evidence="3">Recombinase family protein</fullName>
    </submittedName>
</protein>